<protein>
    <submittedName>
        <fullName evidence="2">Uncharacterized protein</fullName>
    </submittedName>
</protein>
<gene>
    <name evidence="2" type="ORF">RHIZ70_937</name>
</gene>
<dbReference type="AlphaFoldDB" id="A0A376ABK7"/>
<reference evidence="3" key="1">
    <citation type="submission" date="2018-07" db="EMBL/GenBank/DDBJ databases">
        <authorList>
            <person name="Peiro R."/>
            <person name="Begona"/>
            <person name="Cbmso G."/>
            <person name="Lopez M."/>
            <person name="Gonzalez S."/>
        </authorList>
    </citation>
    <scope>NUCLEOTIDE SEQUENCE [LARGE SCALE GENOMIC DNA]</scope>
</reference>
<accession>A0A376ABK7</accession>
<organism evidence="2 3">
    <name type="scientific">Ciceribacter selenitireducens ATCC BAA-1503</name>
    <dbReference type="NCBI Taxonomy" id="1336235"/>
    <lineage>
        <taxon>Bacteria</taxon>
        <taxon>Pseudomonadati</taxon>
        <taxon>Pseudomonadota</taxon>
        <taxon>Alphaproteobacteria</taxon>
        <taxon>Hyphomicrobiales</taxon>
        <taxon>Rhizobiaceae</taxon>
        <taxon>Ciceribacter</taxon>
    </lineage>
</organism>
<dbReference type="RefSeq" id="WP_147294037.1">
    <property type="nucleotide sequence ID" value="NZ_UEYP01000019.1"/>
</dbReference>
<keyword evidence="3" id="KW-1185">Reference proteome</keyword>
<proteinExistence type="predicted"/>
<dbReference type="Proteomes" id="UP000254764">
    <property type="component" value="Unassembled WGS sequence"/>
</dbReference>
<feature type="compositionally biased region" description="Basic and acidic residues" evidence="1">
    <location>
        <begin position="35"/>
        <end position="49"/>
    </location>
</feature>
<name>A0A376ABK7_9HYPH</name>
<evidence type="ECO:0000313" key="3">
    <source>
        <dbReference type="Proteomes" id="UP000254764"/>
    </source>
</evidence>
<evidence type="ECO:0000313" key="2">
    <source>
        <dbReference type="EMBL" id="SSC65229.1"/>
    </source>
</evidence>
<feature type="region of interest" description="Disordered" evidence="1">
    <location>
        <begin position="33"/>
        <end position="55"/>
    </location>
</feature>
<dbReference type="EMBL" id="UEYP01000019">
    <property type="protein sequence ID" value="SSC65229.1"/>
    <property type="molecule type" value="Genomic_DNA"/>
</dbReference>
<evidence type="ECO:0000256" key="1">
    <source>
        <dbReference type="SAM" id="MobiDB-lite"/>
    </source>
</evidence>
<sequence length="80" mass="9403">MFQAIRHYRLLTGLAPQQALAPLRRFVRRLLTPRRGPDDDLPDSVKRDLGLPQDGLPRDRTDAYWLDRRRHGDWMRSGPV</sequence>
<dbReference type="OrthoDB" id="8420595at2"/>